<proteinExistence type="predicted"/>
<keyword evidence="1" id="KW-0812">Transmembrane</keyword>
<sequence>MWGRWNEFTISKTYHRLNVEMLYVPFQILLRILRWVLCTMFTGYRDFLVSYMVIFFLSLAVSASLLQNRLSLISIALINAALLFLCRVVVRYTKDEDLGVLLHALVLLMLSGLYFLI</sequence>
<evidence type="ECO:0000313" key="2">
    <source>
        <dbReference type="EMBL" id="CAH6335027.1"/>
    </source>
</evidence>
<organism evidence="2 3">
    <name type="scientific">Enterobacter agglomerans</name>
    <name type="common">Erwinia herbicola</name>
    <name type="synonym">Pantoea agglomerans</name>
    <dbReference type="NCBI Taxonomy" id="549"/>
    <lineage>
        <taxon>Bacteria</taxon>
        <taxon>Pseudomonadati</taxon>
        <taxon>Pseudomonadota</taxon>
        <taxon>Gammaproteobacteria</taxon>
        <taxon>Enterobacterales</taxon>
        <taxon>Erwiniaceae</taxon>
        <taxon>Pantoea</taxon>
        <taxon>Pantoea agglomerans group</taxon>
    </lineage>
</organism>
<name>A0AAN2K658_ENTAG</name>
<evidence type="ECO:0000256" key="1">
    <source>
        <dbReference type="SAM" id="Phobius"/>
    </source>
</evidence>
<feature type="transmembrane region" description="Helical" evidence="1">
    <location>
        <begin position="48"/>
        <end position="66"/>
    </location>
</feature>
<reference evidence="2" key="1">
    <citation type="submission" date="2022-05" db="EMBL/GenBank/DDBJ databases">
        <authorList>
            <person name="Pothier F. J."/>
        </authorList>
    </citation>
    <scope>NUCLEOTIDE SEQUENCE</scope>
    <source>
        <strain evidence="2">DAPP-PG734</strain>
    </source>
</reference>
<protein>
    <submittedName>
        <fullName evidence="2">Uncharacterized protein</fullName>
    </submittedName>
</protein>
<dbReference type="Proteomes" id="UP001158961">
    <property type="component" value="Chromosome"/>
</dbReference>
<keyword evidence="1" id="KW-1133">Transmembrane helix</keyword>
<evidence type="ECO:0000313" key="3">
    <source>
        <dbReference type="Proteomes" id="UP001158961"/>
    </source>
</evidence>
<gene>
    <name evidence="2" type="ORF">DAPPPG734_18555</name>
</gene>
<feature type="transmembrane region" description="Helical" evidence="1">
    <location>
        <begin position="73"/>
        <end position="92"/>
    </location>
</feature>
<dbReference type="EMBL" id="OW970315">
    <property type="protein sequence ID" value="CAH6335027.1"/>
    <property type="molecule type" value="Genomic_DNA"/>
</dbReference>
<accession>A0AAN2K658</accession>
<keyword evidence="1" id="KW-0472">Membrane</keyword>
<dbReference type="AlphaFoldDB" id="A0AAN2K658"/>
<feature type="transmembrane region" description="Helical" evidence="1">
    <location>
        <begin position="98"/>
        <end position="116"/>
    </location>
</feature>